<sequence length="73" mass="8499">MTQRSYEAGFKLEVVEMAKESNNAQAARKYRITRKMVTDWRKQEEALKMMPKEQCARRSGIDSCPELENSLAE</sequence>
<dbReference type="STRING" id="36087.A0A077Z1B6"/>
<name>A0A077Z1B6_TRITR</name>
<comment type="subcellular location">
    <subcellularLocation>
        <location evidence="1">Nucleus</location>
    </subcellularLocation>
</comment>
<evidence type="ECO:0000259" key="2">
    <source>
        <dbReference type="Pfam" id="PF09607"/>
    </source>
</evidence>
<dbReference type="InterPro" id="IPR009057">
    <property type="entry name" value="Homeodomain-like_sf"/>
</dbReference>
<evidence type="ECO:0000313" key="4">
    <source>
        <dbReference type="Proteomes" id="UP000030665"/>
    </source>
</evidence>
<dbReference type="Pfam" id="PF09607">
    <property type="entry name" value="BrkDBD"/>
    <property type="match status" value="1"/>
</dbReference>
<organism evidence="3 4">
    <name type="scientific">Trichuris trichiura</name>
    <name type="common">Whipworm</name>
    <name type="synonym">Trichocephalus trichiurus</name>
    <dbReference type="NCBI Taxonomy" id="36087"/>
    <lineage>
        <taxon>Eukaryota</taxon>
        <taxon>Metazoa</taxon>
        <taxon>Ecdysozoa</taxon>
        <taxon>Nematoda</taxon>
        <taxon>Enoplea</taxon>
        <taxon>Dorylaimia</taxon>
        <taxon>Trichinellida</taxon>
        <taxon>Trichuridae</taxon>
        <taxon>Trichuris</taxon>
    </lineage>
</organism>
<keyword evidence="4" id="KW-1185">Reference proteome</keyword>
<accession>A0A077Z1B6</accession>
<evidence type="ECO:0000313" key="3">
    <source>
        <dbReference type="EMBL" id="CDW52385.1"/>
    </source>
</evidence>
<evidence type="ECO:0000256" key="1">
    <source>
        <dbReference type="ARBA" id="ARBA00004123"/>
    </source>
</evidence>
<dbReference type="OrthoDB" id="2162928at2759"/>
<dbReference type="AlphaFoldDB" id="A0A077Z1B6"/>
<reference evidence="3" key="1">
    <citation type="submission" date="2014-01" db="EMBL/GenBank/DDBJ databases">
        <authorList>
            <person name="Aslett M."/>
        </authorList>
    </citation>
    <scope>NUCLEOTIDE SEQUENCE</scope>
</reference>
<gene>
    <name evidence="3" type="ORF">TTRE_0000064401</name>
</gene>
<dbReference type="SUPFAM" id="SSF46689">
    <property type="entry name" value="Homeodomain-like"/>
    <property type="match status" value="1"/>
</dbReference>
<dbReference type="GO" id="GO:0005634">
    <property type="term" value="C:nucleus"/>
    <property type="evidence" value="ECO:0007669"/>
    <property type="project" value="UniProtKB-SubCell"/>
</dbReference>
<dbReference type="InterPro" id="IPR018586">
    <property type="entry name" value="Brinker_DNA-bd"/>
</dbReference>
<protein>
    <submittedName>
        <fullName evidence="3">BrkDBD domain containing protein</fullName>
    </submittedName>
</protein>
<reference evidence="3" key="2">
    <citation type="submission" date="2014-03" db="EMBL/GenBank/DDBJ databases">
        <title>The whipworm genome and dual-species transcriptomics of an intimate host-pathogen interaction.</title>
        <authorList>
            <person name="Foth B.J."/>
            <person name="Tsai I.J."/>
            <person name="Reid A.J."/>
            <person name="Bancroft A.J."/>
            <person name="Nichol S."/>
            <person name="Tracey A."/>
            <person name="Holroyd N."/>
            <person name="Cotton J.A."/>
            <person name="Stanley E.J."/>
            <person name="Zarowiecki M."/>
            <person name="Liu J.Z."/>
            <person name="Huckvale T."/>
            <person name="Cooper P.J."/>
            <person name="Grencis R.K."/>
            <person name="Berriman M."/>
        </authorList>
    </citation>
    <scope>NUCLEOTIDE SEQUENCE [LARGE SCALE GENOMIC DNA]</scope>
</reference>
<proteinExistence type="predicted"/>
<dbReference type="Gene3D" id="1.10.10.60">
    <property type="entry name" value="Homeodomain-like"/>
    <property type="match status" value="1"/>
</dbReference>
<dbReference type="Proteomes" id="UP000030665">
    <property type="component" value="Unassembled WGS sequence"/>
</dbReference>
<dbReference type="EMBL" id="HG805820">
    <property type="protein sequence ID" value="CDW52385.1"/>
    <property type="molecule type" value="Genomic_DNA"/>
</dbReference>
<feature type="domain" description="Brinker DNA-binding" evidence="2">
    <location>
        <begin position="3"/>
        <end position="48"/>
    </location>
</feature>